<dbReference type="GO" id="GO:0008616">
    <property type="term" value="P:tRNA queuosine(34) biosynthetic process"/>
    <property type="evidence" value="ECO:0007669"/>
    <property type="project" value="UniProtKB-KW"/>
</dbReference>
<dbReference type="Pfam" id="PF02547">
    <property type="entry name" value="Queuosine_synth"/>
    <property type="match status" value="1"/>
</dbReference>
<keyword evidence="5" id="KW-0949">S-adenosyl-L-methionine</keyword>
<keyword evidence="7" id="KW-0413">Isomerase</keyword>
<dbReference type="InterPro" id="IPR042118">
    <property type="entry name" value="QueA_dom1"/>
</dbReference>
<reference evidence="7" key="1">
    <citation type="submission" date="2018-06" db="EMBL/GenBank/DDBJ databases">
        <authorList>
            <person name="Zhirakovskaya E."/>
        </authorList>
    </citation>
    <scope>NUCLEOTIDE SEQUENCE</scope>
</reference>
<evidence type="ECO:0000256" key="3">
    <source>
        <dbReference type="ARBA" id="ARBA00022490"/>
    </source>
</evidence>
<evidence type="ECO:0000256" key="1">
    <source>
        <dbReference type="ARBA" id="ARBA00004496"/>
    </source>
</evidence>
<dbReference type="FunFam" id="3.40.1780.10:FF:000001">
    <property type="entry name" value="S-adenosylmethionine:tRNA ribosyltransferase-isomerase"/>
    <property type="match status" value="1"/>
</dbReference>
<dbReference type="HAMAP" id="MF_00113">
    <property type="entry name" value="QueA"/>
    <property type="match status" value="1"/>
</dbReference>
<dbReference type="GO" id="GO:0005737">
    <property type="term" value="C:cytoplasm"/>
    <property type="evidence" value="ECO:0007669"/>
    <property type="project" value="UniProtKB-SubCell"/>
</dbReference>
<dbReference type="InterPro" id="IPR036100">
    <property type="entry name" value="QueA_sf"/>
</dbReference>
<comment type="subcellular location">
    <subcellularLocation>
        <location evidence="1">Cytoplasm</location>
    </subcellularLocation>
</comment>
<evidence type="ECO:0000256" key="4">
    <source>
        <dbReference type="ARBA" id="ARBA00022679"/>
    </source>
</evidence>
<accession>A0A3B0Z4G8</accession>
<keyword evidence="4 7" id="KW-0808">Transferase</keyword>
<comment type="subunit">
    <text evidence="2">Monomer.</text>
</comment>
<gene>
    <name evidence="7" type="ORF">MNBD_GAMMA18-1692</name>
</gene>
<evidence type="ECO:0000256" key="2">
    <source>
        <dbReference type="ARBA" id="ARBA00011245"/>
    </source>
</evidence>
<organism evidence="7">
    <name type="scientific">hydrothermal vent metagenome</name>
    <dbReference type="NCBI Taxonomy" id="652676"/>
    <lineage>
        <taxon>unclassified sequences</taxon>
        <taxon>metagenomes</taxon>
        <taxon>ecological metagenomes</taxon>
    </lineage>
</organism>
<keyword evidence="3" id="KW-0963">Cytoplasm</keyword>
<dbReference type="EMBL" id="UOFP01000214">
    <property type="protein sequence ID" value="VAW88305.1"/>
    <property type="molecule type" value="Genomic_DNA"/>
</dbReference>
<keyword evidence="6" id="KW-0671">Queuosine biosynthesis</keyword>
<evidence type="ECO:0000256" key="5">
    <source>
        <dbReference type="ARBA" id="ARBA00022691"/>
    </source>
</evidence>
<dbReference type="NCBIfam" id="NF001140">
    <property type="entry name" value="PRK00147.1"/>
    <property type="match status" value="1"/>
</dbReference>
<keyword evidence="7" id="KW-0328">Glycosyltransferase</keyword>
<dbReference type="PANTHER" id="PTHR30307:SF0">
    <property type="entry name" value="S-ADENOSYLMETHIONINE:TRNA RIBOSYLTRANSFERASE-ISOMERASE"/>
    <property type="match status" value="1"/>
</dbReference>
<dbReference type="AlphaFoldDB" id="A0A3B0Z4G8"/>
<name>A0A3B0Z4G8_9ZZZZ</name>
<evidence type="ECO:0000313" key="7">
    <source>
        <dbReference type="EMBL" id="VAW88305.1"/>
    </source>
</evidence>
<protein>
    <submittedName>
        <fullName evidence="7">S-adenosylmethionine:tRNA ribosyltransferase-isomerase</fullName>
        <ecNumber evidence="7">2.4.99.17</ecNumber>
    </submittedName>
</protein>
<dbReference type="Gene3D" id="3.40.1780.10">
    <property type="entry name" value="QueA-like"/>
    <property type="match status" value="1"/>
</dbReference>
<sequence length="354" mass="39553">MKRRDFFYHLPTELIAQHPTAERSASRLLSLSGESGQVFDRQFRDLPSLLNPGDLLVFNNTRVIPARLHGHKESGGKVEMLVERVLDEQRVLAHLRASKSPKAGARMLFEGGIEVEVVGRQEALFELRFLGDLDVIEQLEAHGHMPLPPYIDRADEQQDRERYQTIFSDQNKRGAVAAPTAGLHFDQAMLDRLQQQGVEFAYVTLHVGAGTFQPVRADDIRDHKMHHEYLEVNQQVVEQVAATRARGGRVIAVGTTSVRSLESAARSGELQPYQGETDIFIHPGYQFNCIDGLLTNFHLPESTLLMLVSALAGHEAIMAAYQHAVAQKYRFFSYGDAMFITPNATARAVREGAA</sequence>
<dbReference type="NCBIfam" id="TIGR00113">
    <property type="entry name" value="queA"/>
    <property type="match status" value="1"/>
</dbReference>
<dbReference type="Gene3D" id="2.40.10.240">
    <property type="entry name" value="QueA-like"/>
    <property type="match status" value="1"/>
</dbReference>
<dbReference type="GO" id="GO:0051075">
    <property type="term" value="F:S-adenosylmethionine:tRNA ribosyltransferase-isomerase activity"/>
    <property type="evidence" value="ECO:0007669"/>
    <property type="project" value="UniProtKB-EC"/>
</dbReference>
<dbReference type="EC" id="2.4.99.17" evidence="7"/>
<dbReference type="SUPFAM" id="SSF111337">
    <property type="entry name" value="QueA-like"/>
    <property type="match status" value="1"/>
</dbReference>
<dbReference type="InterPro" id="IPR003699">
    <property type="entry name" value="QueA"/>
</dbReference>
<evidence type="ECO:0000256" key="6">
    <source>
        <dbReference type="ARBA" id="ARBA00022785"/>
    </source>
</evidence>
<proteinExistence type="inferred from homology"/>
<dbReference type="PANTHER" id="PTHR30307">
    <property type="entry name" value="S-ADENOSYLMETHIONINE:TRNA RIBOSYLTRANSFERASE-ISOMERASE"/>
    <property type="match status" value="1"/>
</dbReference>
<dbReference type="InterPro" id="IPR042119">
    <property type="entry name" value="QueA_dom2"/>
</dbReference>